<keyword evidence="2" id="KW-0614">Plasmid</keyword>
<evidence type="ECO:0000313" key="3">
    <source>
        <dbReference type="Proteomes" id="UP000001299"/>
    </source>
</evidence>
<evidence type="ECO:0000256" key="1">
    <source>
        <dbReference type="SAM" id="MobiDB-lite"/>
    </source>
</evidence>
<dbReference type="HOGENOM" id="CLU_1773941_0_0_9"/>
<dbReference type="EMBL" id="CP001813">
    <property type="protein sequence ID" value="ADL36562.1"/>
    <property type="molecule type" value="Genomic_DNA"/>
</dbReference>
<feature type="region of interest" description="Disordered" evidence="1">
    <location>
        <begin position="1"/>
        <end position="20"/>
    </location>
</feature>
<accession>E0S580</accession>
<feature type="region of interest" description="Disordered" evidence="1">
    <location>
        <begin position="70"/>
        <end position="93"/>
    </location>
</feature>
<name>E0S580_BUTPB</name>
<protein>
    <submittedName>
        <fullName evidence="2">Uncharacterized protein</fullName>
    </submittedName>
</protein>
<dbReference type="AlphaFoldDB" id="E0S580"/>
<dbReference type="KEGG" id="bpb:bpr_IV198"/>
<reference evidence="2 3" key="1">
    <citation type="journal article" date="2010" name="PLoS ONE">
        <title>The glycobiome of the rumen bacterium Butyrivibrio proteoclasticus B316(T) highlights adaptation to a polysaccharide-rich environment.</title>
        <authorList>
            <person name="Kelly W.J."/>
            <person name="Leahy S.C."/>
            <person name="Altermann E."/>
            <person name="Yeoman C.J."/>
            <person name="Dunne J.C."/>
            <person name="Kong Z."/>
            <person name="Pacheco D.M."/>
            <person name="Li D."/>
            <person name="Noel S.J."/>
            <person name="Moon C.D."/>
            <person name="Cookson A.L."/>
            <person name="Attwood G.T."/>
        </authorList>
    </citation>
    <scope>NUCLEOTIDE SEQUENCE [LARGE SCALE GENOMIC DNA]</scope>
    <source>
        <strain evidence="3">ATCC 51982 / DSM 14932 / B316</strain>
        <plasmid evidence="3">Plasmid pCY186</plasmid>
    </source>
</reference>
<keyword evidence="3" id="KW-1185">Reference proteome</keyword>
<gene>
    <name evidence="2" type="ordered locus">bpr_IV198</name>
</gene>
<proteinExistence type="predicted"/>
<organism evidence="2 3">
    <name type="scientific">Butyrivibrio proteoclasticus (strain ATCC 51982 / DSM 14932 / B316)</name>
    <name type="common">Clostridium proteoclasticum</name>
    <dbReference type="NCBI Taxonomy" id="515622"/>
    <lineage>
        <taxon>Bacteria</taxon>
        <taxon>Bacillati</taxon>
        <taxon>Bacillota</taxon>
        <taxon>Clostridia</taxon>
        <taxon>Lachnospirales</taxon>
        <taxon>Lachnospiraceae</taxon>
        <taxon>Butyrivibrio</taxon>
    </lineage>
</organism>
<dbReference type="Proteomes" id="UP000001299">
    <property type="component" value="Plasmid pCY186"/>
</dbReference>
<sequence>MASGRPNKFKTMYNSRKESNLTEDLVEQLYEHEEKQEVKKPATPAKPIVEPKVETVAVPVIQPIVEVPVQQPKSEAPKQKKVGRPKKTDEDRSMFNFRISESIKEKINIGSSAKGLSKTDYIEFLINQDYAQNQQYYEMVKSNMKQ</sequence>
<evidence type="ECO:0000313" key="2">
    <source>
        <dbReference type="EMBL" id="ADL36562.1"/>
    </source>
</evidence>
<dbReference type="eggNOG" id="ENOG5030F97">
    <property type="taxonomic scope" value="Bacteria"/>
</dbReference>
<geneLocation type="plasmid" evidence="2 3">
    <name>pCY186</name>
</geneLocation>
<dbReference type="RefSeq" id="WP_013283209.1">
    <property type="nucleotide sequence ID" value="NC_014390.1"/>
</dbReference>